<dbReference type="RefSeq" id="XP_060282526.1">
    <property type="nucleotide sequence ID" value="XM_060428275.1"/>
</dbReference>
<protein>
    <submittedName>
        <fullName evidence="1">Uncharacterized protein</fullName>
    </submittedName>
</protein>
<gene>
    <name evidence="1" type="ORF">QBC33DRAFT_542490</name>
</gene>
<comment type="caution">
    <text evidence="1">The sequence shown here is derived from an EMBL/GenBank/DDBJ whole genome shotgun (WGS) entry which is preliminary data.</text>
</comment>
<evidence type="ECO:0000313" key="2">
    <source>
        <dbReference type="Proteomes" id="UP001244011"/>
    </source>
</evidence>
<name>A0AAJ0BXI1_9PEZI</name>
<keyword evidence="2" id="KW-1185">Reference proteome</keyword>
<dbReference type="Gene3D" id="3.40.390.10">
    <property type="entry name" value="Collagenase (Catalytic Domain)"/>
    <property type="match status" value="1"/>
</dbReference>
<reference evidence="1" key="1">
    <citation type="submission" date="2023-06" db="EMBL/GenBank/DDBJ databases">
        <title>Genome-scale phylogeny and comparative genomics of the fungal order Sordariales.</title>
        <authorList>
            <consortium name="Lawrence Berkeley National Laboratory"/>
            <person name="Hensen N."/>
            <person name="Bonometti L."/>
            <person name="Westerberg I."/>
            <person name="Brannstrom I.O."/>
            <person name="Guillou S."/>
            <person name="Cros-Aarteil S."/>
            <person name="Calhoun S."/>
            <person name="Haridas S."/>
            <person name="Kuo A."/>
            <person name="Mondo S."/>
            <person name="Pangilinan J."/>
            <person name="Riley R."/>
            <person name="Labutti K."/>
            <person name="Andreopoulos B."/>
            <person name="Lipzen A."/>
            <person name="Chen C."/>
            <person name="Yanf M."/>
            <person name="Daum C."/>
            <person name="Ng V."/>
            <person name="Clum A."/>
            <person name="Steindorff A."/>
            <person name="Ohm R."/>
            <person name="Martin F."/>
            <person name="Silar P."/>
            <person name="Natvig D."/>
            <person name="Lalanne C."/>
            <person name="Gautier V."/>
            <person name="Ament-Velasquez S.L."/>
            <person name="Kruys A."/>
            <person name="Hutchinson M.I."/>
            <person name="Powell A.J."/>
            <person name="Barry K."/>
            <person name="Miller A.N."/>
            <person name="Grigoriev I.V."/>
            <person name="Debuchy R."/>
            <person name="Gladieux P."/>
            <person name="Thoren M.H."/>
            <person name="Johannesson H."/>
        </authorList>
    </citation>
    <scope>NUCLEOTIDE SEQUENCE</scope>
    <source>
        <strain evidence="1">8032-3</strain>
    </source>
</reference>
<dbReference type="InterPro" id="IPR024079">
    <property type="entry name" value="MetalloPept_cat_dom_sf"/>
</dbReference>
<proteinExistence type="predicted"/>
<organism evidence="1 2">
    <name type="scientific">Phialemonium atrogriseum</name>
    <dbReference type="NCBI Taxonomy" id="1093897"/>
    <lineage>
        <taxon>Eukaryota</taxon>
        <taxon>Fungi</taxon>
        <taxon>Dikarya</taxon>
        <taxon>Ascomycota</taxon>
        <taxon>Pezizomycotina</taxon>
        <taxon>Sordariomycetes</taxon>
        <taxon>Sordariomycetidae</taxon>
        <taxon>Cephalothecales</taxon>
        <taxon>Cephalothecaceae</taxon>
        <taxon>Phialemonium</taxon>
    </lineage>
</organism>
<dbReference type="GO" id="GO:0008237">
    <property type="term" value="F:metallopeptidase activity"/>
    <property type="evidence" value="ECO:0007669"/>
    <property type="project" value="InterPro"/>
</dbReference>
<dbReference type="Proteomes" id="UP001244011">
    <property type="component" value="Unassembled WGS sequence"/>
</dbReference>
<evidence type="ECO:0000313" key="1">
    <source>
        <dbReference type="EMBL" id="KAK1766313.1"/>
    </source>
</evidence>
<sequence>MAKEIKKKNQTYRSTLRLISKVFQPLSILHPREAHLQTSCAPRLNMRWSLVALWPLPSLCLFLLVGACPQERHAAYDVDPGNSTKALFRRVRTGPGGGTDGSTVTTSQVFLIDSGDGGCASQEALLDGWLNEATELHDAITTAYADYQTNLGARILWFTFFGIMPGPDNSVDLNRQDTANAWANIGDHLSRVTQFLSGSGLRDPQISGENPRLFCSGDAGIPQDWGQPIKDKNGNEVVSEKDPDTGLPVAYLTLNEAFLAIKRQWADSYPFWMPAFNGYAFDNMDPTTMCPDKVIDADGKQGVRAASTTKPWPLKHVDKDDIEFDLGQSNRIVILCPRAFSPQVLHSAPSLAQAVSADRYPAAGSSDESIYLDRLVPQSATLYHEIYHLTDNSNTPDTAYSLDKIIAAGCAAGAALATTSHNPESFIYMAMAAYMLLNAPEGKTPVMYNGAAPMAAPPR</sequence>
<accession>A0AAJ0BXI1</accession>
<dbReference type="GeneID" id="85311462"/>
<dbReference type="EMBL" id="MU839012">
    <property type="protein sequence ID" value="KAK1766313.1"/>
    <property type="molecule type" value="Genomic_DNA"/>
</dbReference>
<dbReference type="AlphaFoldDB" id="A0AAJ0BXI1"/>